<accession>A0A0G4M551</accession>
<dbReference type="GO" id="GO:0004568">
    <property type="term" value="F:chitinase activity"/>
    <property type="evidence" value="ECO:0007669"/>
    <property type="project" value="TreeGrafter"/>
</dbReference>
<feature type="transmembrane region" description="Helical" evidence="2">
    <location>
        <begin position="637"/>
        <end position="660"/>
    </location>
</feature>
<dbReference type="InterPro" id="IPR001223">
    <property type="entry name" value="Glyco_hydro18_cat"/>
</dbReference>
<protein>
    <recommendedName>
        <fullName evidence="3">GH18 domain-containing protein</fullName>
    </recommendedName>
</protein>
<evidence type="ECO:0000259" key="3">
    <source>
        <dbReference type="PROSITE" id="PS51910"/>
    </source>
</evidence>
<dbReference type="Proteomes" id="UP000044602">
    <property type="component" value="Unassembled WGS sequence"/>
</dbReference>
<evidence type="ECO:0000256" key="1">
    <source>
        <dbReference type="SAM" id="MobiDB-lite"/>
    </source>
</evidence>
<dbReference type="PANTHER" id="PTHR45708:SF60">
    <property type="entry name" value="III CHITINASE, PUTATIVE (AFU_ORTHOLOGUE AFUA_5G03850)-RELATED"/>
    <property type="match status" value="1"/>
</dbReference>
<keyword evidence="2" id="KW-0812">Transmembrane</keyword>
<dbReference type="Gene3D" id="3.20.20.80">
    <property type="entry name" value="Glycosidases"/>
    <property type="match status" value="1"/>
</dbReference>
<dbReference type="Pfam" id="PF00704">
    <property type="entry name" value="Glyco_hydro_18"/>
    <property type="match status" value="1"/>
</dbReference>
<evidence type="ECO:0000313" key="4">
    <source>
        <dbReference type="EMBL" id="CRK29403.1"/>
    </source>
</evidence>
<feature type="compositionally biased region" description="Polar residues" evidence="1">
    <location>
        <begin position="331"/>
        <end position="342"/>
    </location>
</feature>
<dbReference type="PROSITE" id="PS51910">
    <property type="entry name" value="GH18_2"/>
    <property type="match status" value="1"/>
</dbReference>
<evidence type="ECO:0000313" key="5">
    <source>
        <dbReference type="Proteomes" id="UP000044602"/>
    </source>
</evidence>
<dbReference type="InterPro" id="IPR017853">
    <property type="entry name" value="GH"/>
</dbReference>
<proteinExistence type="predicted"/>
<keyword evidence="2" id="KW-1133">Transmembrane helix</keyword>
<feature type="transmembrane region" description="Helical" evidence="2">
    <location>
        <begin position="580"/>
        <end position="600"/>
    </location>
</feature>
<sequence>MPPLPSENDDSLPRVITYYQTHHTRDGKPISILPILTQPGIAVTHVILAAIHINDDPSAITLNDHAPSHPRFQTLWAELRVLQASGVKVMGMLGGAARGSYAKLDRDEVTFETYWTPVRGLIRERELDGIDLDVEEYMSIEGMMRLLDRIRADFGPKFLISMAPVAAAMLDPEKNLSGFDYEMLELLKGDHINWYNCQFYNGWGDGSNPFMYEMMLAKGWPQEKIVIGLLTSHENGNGWVPWESLGAVLLRLRGRYKAFGGVMGWEYFNGLPDKERPWEWCRWMTTMVRPGRVARTTAGVAAAAAETATTAVSSAAETSIVAAKVQKQKESPSSLSPPTRQSLACGPLQPMEASRGSAALDNATRATLSEKRSEKHAEEVTTAPIIYTDYHSRKNPYASLLYLPMELQFLVGSHLDYGNLQNLRCTNKFYRQLIDINFVRTCLGSLATDNSLRFVCRSCLRYDDTGRRLLWPLAPCAQPAPSDGEVSDDGASIEAPPVTSMTYCPDPSVPLAANCADCAIRQGQLCPGEYVLTEGGERKVRVCRWCGWPCTNDPAKEEYWPRSARELHPRCAQIYQMVMVGYYILVCIRSGIAFVTYILLWRLFADNQVVVVPSVMAFLLMGVILFIFWLRGREVRTYHIVGSLEFTILGLGIPPLYVMIREMQAEYDAGKVAAEVLLIMHLIIRLINVLGNIVLFFEYDVTKHHAPGLSPLRRHLINPLIAGLVFWTSPRALENLWIGRGKHPRHKSLRRGLGKFLKNAQSGLGEFWLFQGREPSAHPATQH</sequence>
<dbReference type="SUPFAM" id="SSF51445">
    <property type="entry name" value="(Trans)glycosidases"/>
    <property type="match status" value="1"/>
</dbReference>
<feature type="transmembrane region" description="Helical" evidence="2">
    <location>
        <begin position="609"/>
        <end position="631"/>
    </location>
</feature>
<organism evidence="4 5">
    <name type="scientific">Verticillium longisporum</name>
    <name type="common">Verticillium dahliae var. longisporum</name>
    <dbReference type="NCBI Taxonomy" id="100787"/>
    <lineage>
        <taxon>Eukaryota</taxon>
        <taxon>Fungi</taxon>
        <taxon>Dikarya</taxon>
        <taxon>Ascomycota</taxon>
        <taxon>Pezizomycotina</taxon>
        <taxon>Sordariomycetes</taxon>
        <taxon>Hypocreomycetidae</taxon>
        <taxon>Glomerellales</taxon>
        <taxon>Plectosphaerellaceae</taxon>
        <taxon>Verticillium</taxon>
    </lineage>
</organism>
<feature type="domain" description="GH18" evidence="3">
    <location>
        <begin position="13"/>
        <end position="291"/>
    </location>
</feature>
<dbReference type="AlphaFoldDB" id="A0A0G4M551"/>
<gene>
    <name evidence="4" type="ORF">BN1708_015598</name>
</gene>
<dbReference type="InterPro" id="IPR050542">
    <property type="entry name" value="Glycosyl_Hydrlase18_Chitinase"/>
</dbReference>
<feature type="transmembrane region" description="Helical" evidence="2">
    <location>
        <begin position="672"/>
        <end position="697"/>
    </location>
</feature>
<dbReference type="CDD" id="cd06546">
    <property type="entry name" value="GH18_CTS3_chitinase"/>
    <property type="match status" value="1"/>
</dbReference>
<name>A0A0G4M551_VERLO</name>
<keyword evidence="2" id="KW-0472">Membrane</keyword>
<dbReference type="GO" id="GO:0005975">
    <property type="term" value="P:carbohydrate metabolic process"/>
    <property type="evidence" value="ECO:0007669"/>
    <property type="project" value="InterPro"/>
</dbReference>
<evidence type="ECO:0000256" key="2">
    <source>
        <dbReference type="SAM" id="Phobius"/>
    </source>
</evidence>
<dbReference type="PANTHER" id="PTHR45708">
    <property type="entry name" value="ENDOCHITINASE"/>
    <property type="match status" value="1"/>
</dbReference>
<feature type="region of interest" description="Disordered" evidence="1">
    <location>
        <begin position="327"/>
        <end position="348"/>
    </location>
</feature>
<dbReference type="GO" id="GO:0005576">
    <property type="term" value="C:extracellular region"/>
    <property type="evidence" value="ECO:0007669"/>
    <property type="project" value="TreeGrafter"/>
</dbReference>
<dbReference type="EMBL" id="CVQH01021151">
    <property type="protein sequence ID" value="CRK29403.1"/>
    <property type="molecule type" value="Genomic_DNA"/>
</dbReference>
<dbReference type="STRING" id="100787.A0A0G4M551"/>
<reference evidence="4 5" key="1">
    <citation type="submission" date="2015-05" db="EMBL/GenBank/DDBJ databases">
        <authorList>
            <person name="Wang D.B."/>
            <person name="Wang M."/>
        </authorList>
    </citation>
    <scope>NUCLEOTIDE SEQUENCE [LARGE SCALE GENOMIC DNA]</scope>
    <source>
        <strain evidence="4">VL1</strain>
    </source>
</reference>
<keyword evidence="5" id="KW-1185">Reference proteome</keyword>